<evidence type="ECO:0000259" key="1">
    <source>
        <dbReference type="Pfam" id="PF03354"/>
    </source>
</evidence>
<feature type="domain" description="Terminase large subunit-like endonuclease" evidence="2">
    <location>
        <begin position="251"/>
        <end position="537"/>
    </location>
</feature>
<geneLocation type="plasmid" evidence="3">
    <name>unnamed3</name>
</geneLocation>
<dbReference type="Pfam" id="PF20441">
    <property type="entry name" value="TerL_nuclease"/>
    <property type="match status" value="1"/>
</dbReference>
<dbReference type="GO" id="GO:0004519">
    <property type="term" value="F:endonuclease activity"/>
    <property type="evidence" value="ECO:0007669"/>
    <property type="project" value="InterPro"/>
</dbReference>
<dbReference type="KEGG" id="cox:E0W60_34355"/>
<dbReference type="EMBL" id="CP038638">
    <property type="protein sequence ID" value="QBY56168.1"/>
    <property type="molecule type" value="Genomic_DNA"/>
</dbReference>
<evidence type="ECO:0000259" key="2">
    <source>
        <dbReference type="Pfam" id="PF20441"/>
    </source>
</evidence>
<feature type="domain" description="Terminase large subunit-like ATPase" evidence="1">
    <location>
        <begin position="65"/>
        <end position="242"/>
    </location>
</feature>
<dbReference type="InterPro" id="IPR027417">
    <property type="entry name" value="P-loop_NTPase"/>
</dbReference>
<dbReference type="InterPro" id="IPR046462">
    <property type="entry name" value="TerL_nuclease"/>
</dbReference>
<organism evidence="3 4">
    <name type="scientific">Cupriavidus oxalaticus</name>
    <dbReference type="NCBI Taxonomy" id="96344"/>
    <lineage>
        <taxon>Bacteria</taxon>
        <taxon>Pseudomonadati</taxon>
        <taxon>Pseudomonadota</taxon>
        <taxon>Betaproteobacteria</taxon>
        <taxon>Burkholderiales</taxon>
        <taxon>Burkholderiaceae</taxon>
        <taxon>Cupriavidus</taxon>
    </lineage>
</organism>
<accession>A0A4P7LKS9</accession>
<dbReference type="PANTHER" id="PTHR41287:SF1">
    <property type="entry name" value="PROTEIN YMFN"/>
    <property type="match status" value="1"/>
</dbReference>
<dbReference type="InterPro" id="IPR005021">
    <property type="entry name" value="Terminase_largesu-like"/>
</dbReference>
<keyword evidence="3" id="KW-0614">Plasmid</keyword>
<dbReference type="InterPro" id="IPR046461">
    <property type="entry name" value="TerL_ATPase"/>
</dbReference>
<protein>
    <submittedName>
        <fullName evidence="3">Terminase large subunit</fullName>
    </submittedName>
</protein>
<sequence>MLRGEIVVGEYVYLAVERHYRDLMDGHKRGLWFDPDAAWHVINFIQKFFVHIKGALAGKPILLDPWQQFWTAVLYGWKTSEGLRRFKRGYEEVARKNGKSTWKGPQGAYLFMMDGEVGAEVYAVATTREQAMSVFKPAFDNVRRWSRRSRGVKRSFTIHEGTNQEKVAFDSSVFKPLPANAESLDGLNPHAILFDELHAQKSADVWEVMESALGARLQPLLSAITTAGFILDGVCTEIRRYLIEVLKGERVDDSFFGYVYTLDEGDDPFDPGVWVKANPGLGLSKHWDYMHDMARKAAALPSARANFMTKDLNLWVNSAEGWIEPAVWDKGGKRFDPAILRGRRCYGGLDLSSTQDLTAFSLVFPPPDDEPGGEWYVLVWTWCPQEKVDTHEADDRASYKRWVKDGCLIATEGSVTDYRPVKAKVLEACRLYDVAEIGFDIWNATQLANELMEHDVPMVAVPQNTAGMYPGAKKFEEIVYARLMRHGGNAVLRWAVSNVSLLFDTNGNFRPDKKKSKGRGRIDPAVAMIMAFSRAAVGGEGGAPDGI</sequence>
<dbReference type="AlphaFoldDB" id="A0A4P7LKS9"/>
<evidence type="ECO:0000313" key="4">
    <source>
        <dbReference type="Proteomes" id="UP000295294"/>
    </source>
</evidence>
<dbReference type="Gene3D" id="3.40.50.300">
    <property type="entry name" value="P-loop containing nucleotide triphosphate hydrolases"/>
    <property type="match status" value="1"/>
</dbReference>
<gene>
    <name evidence="3" type="ORF">E0W60_34355</name>
</gene>
<dbReference type="Pfam" id="PF03354">
    <property type="entry name" value="TerL_ATPase"/>
    <property type="match status" value="1"/>
</dbReference>
<name>A0A4P7LKS9_9BURK</name>
<evidence type="ECO:0000313" key="3">
    <source>
        <dbReference type="EMBL" id="QBY56168.1"/>
    </source>
</evidence>
<dbReference type="Proteomes" id="UP000295294">
    <property type="component" value="Plasmid unnamed3"/>
</dbReference>
<proteinExistence type="predicted"/>
<dbReference type="OrthoDB" id="9760250at2"/>
<dbReference type="PANTHER" id="PTHR41287">
    <property type="match status" value="1"/>
</dbReference>
<reference evidence="3 4" key="1">
    <citation type="submission" date="2019-03" db="EMBL/GenBank/DDBJ databases">
        <title>Efficiently degradation of phenoxyalkanoic acid herbicides by Cupriavidus oxalaticus strain X32.</title>
        <authorList>
            <person name="Sheng X."/>
        </authorList>
    </citation>
    <scope>NUCLEOTIDE SEQUENCE [LARGE SCALE GENOMIC DNA]</scope>
    <source>
        <strain evidence="3 4">X32</strain>
        <plasmid evidence="3 4">unnamed3</plasmid>
    </source>
</reference>